<dbReference type="AlphaFoldDB" id="A0A1M4MY25"/>
<protein>
    <submittedName>
        <fullName evidence="1">Uncharacterized protein</fullName>
    </submittedName>
</protein>
<name>A0A1M4MY25_9RHOB</name>
<sequence>MAAVLSCLATATFAAKPPQVKVVRNDVGGVVQNYAPRIVDYIRAGTKVKITGDCKSACTMYLALDQNLCFDNPNVTLHFHAVSAIFPPTTKASDRMTKGMVLFYPPEIQNWFWQQVGLRNYYGAKPLTAAQIIRATGNRYSYCS</sequence>
<dbReference type="EMBL" id="FMJB01000033">
    <property type="protein sequence ID" value="SCM66677.1"/>
    <property type="molecule type" value="Genomic_DNA"/>
</dbReference>
<gene>
    <name evidence="1" type="ORF">KARMA_0856</name>
</gene>
<evidence type="ECO:0000313" key="1">
    <source>
        <dbReference type="EMBL" id="SCM66677.1"/>
    </source>
</evidence>
<organism evidence="1 2">
    <name type="scientific">Donghicola eburneus</name>
    <dbReference type="NCBI Taxonomy" id="393278"/>
    <lineage>
        <taxon>Bacteria</taxon>
        <taxon>Pseudomonadati</taxon>
        <taxon>Pseudomonadota</taxon>
        <taxon>Alphaproteobacteria</taxon>
        <taxon>Rhodobacterales</taxon>
        <taxon>Roseobacteraceae</taxon>
        <taxon>Donghicola</taxon>
    </lineage>
</organism>
<proteinExistence type="predicted"/>
<keyword evidence="2" id="KW-1185">Reference proteome</keyword>
<accession>A0A1M4MY25</accession>
<reference evidence="2" key="1">
    <citation type="submission" date="2016-09" db="EMBL/GenBank/DDBJ databases">
        <authorList>
            <person name="Wibberg D."/>
        </authorList>
    </citation>
    <scope>NUCLEOTIDE SEQUENCE [LARGE SCALE GENOMIC DNA]</scope>
</reference>
<dbReference type="Proteomes" id="UP000184085">
    <property type="component" value="Unassembled WGS sequence"/>
</dbReference>
<evidence type="ECO:0000313" key="2">
    <source>
        <dbReference type="Proteomes" id="UP000184085"/>
    </source>
</evidence>